<organism evidence="1 2">
    <name type="scientific">Gomphosphaeria aponina SAG 52.96 = DSM 107014</name>
    <dbReference type="NCBI Taxonomy" id="1521640"/>
    <lineage>
        <taxon>Bacteria</taxon>
        <taxon>Bacillati</taxon>
        <taxon>Cyanobacteriota</taxon>
        <taxon>Cyanophyceae</taxon>
        <taxon>Oscillatoriophycideae</taxon>
        <taxon>Chroococcales</taxon>
        <taxon>Gomphosphaeriaceae</taxon>
        <taxon>Gomphosphaeria</taxon>
    </lineage>
</organism>
<comment type="caution">
    <text evidence="1">The sequence shown here is derived from an EMBL/GenBank/DDBJ whole genome shotgun (WGS) entry which is preliminary data.</text>
</comment>
<gene>
    <name evidence="1" type="ORF">DSM107014_11435</name>
</gene>
<dbReference type="AlphaFoldDB" id="A0A941JTF0"/>
<proteinExistence type="predicted"/>
<evidence type="ECO:0000313" key="1">
    <source>
        <dbReference type="EMBL" id="MBR8828492.1"/>
    </source>
</evidence>
<name>A0A941JTF0_9CHRO</name>
<reference evidence="1" key="1">
    <citation type="submission" date="2021-02" db="EMBL/GenBank/DDBJ databases">
        <title>Metagenome analyses of Stigonema ocellatum DSM 106950, Chlorogloea purpurea SAG 13.99 and Gomphosphaeria aponina DSM 107014.</title>
        <authorList>
            <person name="Marter P."/>
            <person name="Huang S."/>
        </authorList>
    </citation>
    <scope>NUCLEOTIDE SEQUENCE</scope>
    <source>
        <strain evidence="1">JP213</strain>
    </source>
</reference>
<evidence type="ECO:0000313" key="2">
    <source>
        <dbReference type="Proteomes" id="UP000767446"/>
    </source>
</evidence>
<accession>A0A941JTF0</accession>
<dbReference type="Proteomes" id="UP000767446">
    <property type="component" value="Unassembled WGS sequence"/>
</dbReference>
<protein>
    <submittedName>
        <fullName evidence="1">Uncharacterized protein</fullName>
    </submittedName>
</protein>
<dbReference type="EMBL" id="JADQBC010000073">
    <property type="protein sequence ID" value="MBR8828492.1"/>
    <property type="molecule type" value="Genomic_DNA"/>
</dbReference>
<sequence length="131" mass="14750">MRFLIALYNSLNAQSTKILDLSDILRAALVLSVSALDYYIHEVVTRGMLEIYQGNRPEPNPSANTSKSAFSRFQISLDSARQDRIKAINIASWLENEIQEVQGYEFIQQFHTISSLSPIIANCILDMSAKP</sequence>